<keyword evidence="10" id="KW-0732">Signal</keyword>
<dbReference type="CDD" id="cd18831">
    <property type="entry name" value="GH43_AnAbnA-like"/>
    <property type="match status" value="1"/>
</dbReference>
<dbReference type="InterPro" id="IPR023296">
    <property type="entry name" value="Glyco_hydro_beta-prop_sf"/>
</dbReference>
<accession>K1WVY7</accession>
<evidence type="ECO:0000313" key="12">
    <source>
        <dbReference type="Proteomes" id="UP000006753"/>
    </source>
</evidence>
<keyword evidence="6 7" id="KW-0326">Glycosidase</keyword>
<reference evidence="11 12" key="1">
    <citation type="journal article" date="2012" name="BMC Genomics">
        <title>Sequencing the genome of Marssonina brunnea reveals fungus-poplar co-evolution.</title>
        <authorList>
            <person name="Zhu S."/>
            <person name="Cao Y.-Z."/>
            <person name="Jiang C."/>
            <person name="Tan B.-Y."/>
            <person name="Wang Z."/>
            <person name="Feng S."/>
            <person name="Zhang L."/>
            <person name="Su X.-H."/>
            <person name="Brejova B."/>
            <person name="Vinar T."/>
            <person name="Xu M."/>
            <person name="Wang M.-X."/>
            <person name="Zhang S.-G."/>
            <person name="Huang M.-R."/>
            <person name="Wu R."/>
            <person name="Zhou Y."/>
        </authorList>
    </citation>
    <scope>NUCLEOTIDE SEQUENCE [LARGE SCALE GENOMIC DNA]</scope>
    <source>
        <strain evidence="11 12">MB_m1</strain>
    </source>
</reference>
<evidence type="ECO:0000256" key="6">
    <source>
        <dbReference type="ARBA" id="ARBA00023295"/>
    </source>
</evidence>
<gene>
    <name evidence="11" type="ORF">MBM_09097</name>
</gene>
<evidence type="ECO:0000313" key="11">
    <source>
        <dbReference type="EMBL" id="EKD12868.1"/>
    </source>
</evidence>
<dbReference type="Proteomes" id="UP000006753">
    <property type="component" value="Unassembled WGS sequence"/>
</dbReference>
<evidence type="ECO:0000256" key="10">
    <source>
        <dbReference type="SAM" id="SignalP"/>
    </source>
</evidence>
<dbReference type="PANTHER" id="PTHR43301">
    <property type="entry name" value="ARABINAN ENDO-1,5-ALPHA-L-ARABINOSIDASE"/>
    <property type="match status" value="1"/>
</dbReference>
<feature type="signal peptide" evidence="10">
    <location>
        <begin position="1"/>
        <end position="21"/>
    </location>
</feature>
<dbReference type="Pfam" id="PF04616">
    <property type="entry name" value="Glyco_hydro_43"/>
    <property type="match status" value="1"/>
</dbReference>
<dbReference type="OrthoDB" id="195678at2759"/>
<name>K1WVY7_MARBU</name>
<dbReference type="InterPro" id="IPR016840">
    <property type="entry name" value="Glyco_hydro_43_endo_a_Ara-ase"/>
</dbReference>
<evidence type="ECO:0000256" key="9">
    <source>
        <dbReference type="PIRSR" id="PIRSR606710-2"/>
    </source>
</evidence>
<protein>
    <recommendedName>
        <fullName evidence="4 7">Arabinan endo-1,5-alpha-L-arabinosidase</fullName>
        <ecNumber evidence="4 7">3.2.1.99</ecNumber>
    </recommendedName>
</protein>
<feature type="active site" description="Proton acceptor" evidence="8">
    <location>
        <position position="37"/>
    </location>
</feature>
<dbReference type="GO" id="GO:0046558">
    <property type="term" value="F:arabinan endo-1,5-alpha-L-arabinosidase activity"/>
    <property type="evidence" value="ECO:0007669"/>
    <property type="project" value="UniProtKB-EC"/>
</dbReference>
<feature type="active site" description="Proton donor" evidence="8">
    <location>
        <position position="204"/>
    </location>
</feature>
<keyword evidence="5 7" id="KW-0378">Hydrolase</keyword>
<dbReference type="RefSeq" id="XP_007296986.1">
    <property type="nucleotide sequence ID" value="XM_007296924.1"/>
</dbReference>
<dbReference type="OMA" id="MNFGSFY"/>
<dbReference type="KEGG" id="mbe:MBM_09097"/>
<evidence type="ECO:0000256" key="5">
    <source>
        <dbReference type="ARBA" id="ARBA00022801"/>
    </source>
</evidence>
<dbReference type="InParanoid" id="K1WVY7"/>
<dbReference type="STRING" id="1072389.K1WVY7"/>
<dbReference type="SUPFAM" id="SSF75005">
    <property type="entry name" value="Arabinanase/levansucrase/invertase"/>
    <property type="match status" value="1"/>
</dbReference>
<dbReference type="InterPro" id="IPR050727">
    <property type="entry name" value="GH43_arabinanases"/>
</dbReference>
<dbReference type="InterPro" id="IPR006710">
    <property type="entry name" value="Glyco_hydro_43"/>
</dbReference>
<comment type="similarity">
    <text evidence="3 7">Belongs to the glycosyl hydrolase 43 family.</text>
</comment>
<dbReference type="UniPathway" id="UPA00667"/>
<sequence>MLSLLKLHLLVAILAVVPVFAAYPNPEVCAGACWAHDPALIRRDSDGLYFKFNTAGNVEIATSTSLNGPWTLQGFVFTAGSSLDNPGNKDLWAPDVSLVNGVYHMYYSASTFGSQVSAIGLATSPSMDPGTWTDRGAVGIASKPGKPYNAIDANLIPVGSEYYMNFGSFWGNIYQVKLNDAATKTARDSAYQLQYDSRNGSPSEGAYMFYYSGYYYLTWSLGICCGYDAKKPAKGMEYKIMMCRSSHHDGDFIDKDGKDCTANGGSPLLESHNTIYGPGGQGVFNDPSKGLILYYHYAETTKGLGDGQYLFGWNALKWSGGWPYV</sequence>
<dbReference type="PIRSF" id="PIRSF026534">
    <property type="entry name" value="Endo_alpha-L-arabinosidase"/>
    <property type="match status" value="1"/>
</dbReference>
<proteinExistence type="inferred from homology"/>
<dbReference type="EC" id="3.2.1.99" evidence="4 7"/>
<comment type="catalytic activity">
    <reaction evidence="1 7">
        <text>Endohydrolysis of (1-&gt;5)-alpha-arabinofuranosidic linkages in (1-&gt;5)-arabinans.</text>
        <dbReference type="EC" id="3.2.1.99"/>
    </reaction>
</comment>
<evidence type="ECO:0000256" key="8">
    <source>
        <dbReference type="PIRSR" id="PIRSR606710-1"/>
    </source>
</evidence>
<comment type="pathway">
    <text evidence="2 7">Glycan metabolism; L-arabinan degradation.</text>
</comment>
<evidence type="ECO:0000256" key="3">
    <source>
        <dbReference type="ARBA" id="ARBA00009865"/>
    </source>
</evidence>
<feature type="site" description="Important for catalytic activity, responsible for pKa modulation of the active site Glu and correct orientation of both the proton donor and substrate" evidence="9">
    <location>
        <position position="152"/>
    </location>
</feature>
<evidence type="ECO:0000256" key="2">
    <source>
        <dbReference type="ARBA" id="ARBA00004834"/>
    </source>
</evidence>
<dbReference type="eggNOG" id="ENOG502QTQG">
    <property type="taxonomic scope" value="Eukaryota"/>
</dbReference>
<dbReference type="PANTHER" id="PTHR43301:SF3">
    <property type="entry name" value="ARABINAN ENDO-1,5-ALPHA-L-ARABINOSIDASE A-RELATED"/>
    <property type="match status" value="1"/>
</dbReference>
<dbReference type="GO" id="GO:0031222">
    <property type="term" value="P:arabinan catabolic process"/>
    <property type="evidence" value="ECO:0007669"/>
    <property type="project" value="UniProtKB-UniPathway"/>
</dbReference>
<feature type="chain" id="PRO_5003854744" description="Arabinan endo-1,5-alpha-L-arabinosidase" evidence="10">
    <location>
        <begin position="22"/>
        <end position="325"/>
    </location>
</feature>
<dbReference type="GeneID" id="18765032"/>
<dbReference type="AlphaFoldDB" id="K1WVY7"/>
<dbReference type="HOGENOM" id="CLU_009397_5_1_1"/>
<evidence type="ECO:0000256" key="1">
    <source>
        <dbReference type="ARBA" id="ARBA00000375"/>
    </source>
</evidence>
<keyword evidence="12" id="KW-1185">Reference proteome</keyword>
<evidence type="ECO:0000256" key="4">
    <source>
        <dbReference type="ARBA" id="ARBA00012586"/>
    </source>
</evidence>
<dbReference type="EMBL" id="JH921454">
    <property type="protein sequence ID" value="EKD12868.1"/>
    <property type="molecule type" value="Genomic_DNA"/>
</dbReference>
<dbReference type="Gene3D" id="2.115.10.20">
    <property type="entry name" value="Glycosyl hydrolase domain, family 43"/>
    <property type="match status" value="1"/>
</dbReference>
<organism evidence="11 12">
    <name type="scientific">Marssonina brunnea f. sp. multigermtubi (strain MB_m1)</name>
    <name type="common">Marssonina leaf spot fungus</name>
    <dbReference type="NCBI Taxonomy" id="1072389"/>
    <lineage>
        <taxon>Eukaryota</taxon>
        <taxon>Fungi</taxon>
        <taxon>Dikarya</taxon>
        <taxon>Ascomycota</taxon>
        <taxon>Pezizomycotina</taxon>
        <taxon>Leotiomycetes</taxon>
        <taxon>Helotiales</taxon>
        <taxon>Drepanopezizaceae</taxon>
        <taxon>Drepanopeziza</taxon>
    </lineage>
</organism>
<evidence type="ECO:0000256" key="7">
    <source>
        <dbReference type="PIRNR" id="PIRNR026534"/>
    </source>
</evidence>